<comment type="caution">
    <text evidence="2">The sequence shown here is derived from an EMBL/GenBank/DDBJ whole genome shotgun (WGS) entry which is preliminary data.</text>
</comment>
<dbReference type="Proteomes" id="UP000012081">
    <property type="component" value="Unassembled WGS sequence"/>
</dbReference>
<reference evidence="2 3" key="1">
    <citation type="submission" date="2013-03" db="EMBL/GenBank/DDBJ databases">
        <title>Assembly of a new bacterial strain Brevibacillus borstelensis AK1.</title>
        <authorList>
            <person name="Rajan I."/>
            <person name="PoliReddy D."/>
            <person name="Sugumar T."/>
            <person name="Rathinam K."/>
            <person name="Alqarawi S."/>
            <person name="Khalil A.B."/>
            <person name="Sivakumar N."/>
        </authorList>
    </citation>
    <scope>NUCLEOTIDE SEQUENCE [LARGE SCALE GENOMIC DNA]</scope>
    <source>
        <strain evidence="2 3">AK1</strain>
    </source>
</reference>
<dbReference type="InterPro" id="IPR002798">
    <property type="entry name" value="SpoIIM-like"/>
</dbReference>
<dbReference type="PANTHER" id="PTHR35337">
    <property type="entry name" value="SLR1478 PROTEIN"/>
    <property type="match status" value="1"/>
</dbReference>
<organism evidence="2 3">
    <name type="scientific">Brevibacillus borstelensis AK1</name>
    <dbReference type="NCBI Taxonomy" id="1300222"/>
    <lineage>
        <taxon>Bacteria</taxon>
        <taxon>Bacillati</taxon>
        <taxon>Bacillota</taxon>
        <taxon>Bacilli</taxon>
        <taxon>Bacillales</taxon>
        <taxon>Paenibacillaceae</taxon>
        <taxon>Brevibacillus</taxon>
    </lineage>
</organism>
<dbReference type="OrthoDB" id="9800053at2"/>
<evidence type="ECO:0000256" key="1">
    <source>
        <dbReference type="SAM" id="Phobius"/>
    </source>
</evidence>
<evidence type="ECO:0000313" key="2">
    <source>
        <dbReference type="EMBL" id="EMT54356.1"/>
    </source>
</evidence>
<evidence type="ECO:0000313" key="3">
    <source>
        <dbReference type="Proteomes" id="UP000012081"/>
    </source>
</evidence>
<name>M8E4Y6_9BACL</name>
<dbReference type="AlphaFoldDB" id="M8E4Y6"/>
<gene>
    <name evidence="2" type="ORF">I532_02080</name>
</gene>
<accession>M8E4Y6</accession>
<dbReference type="STRING" id="1300222.I532_02080"/>
<dbReference type="PANTHER" id="PTHR35337:SF1">
    <property type="entry name" value="SLR1478 PROTEIN"/>
    <property type="match status" value="1"/>
</dbReference>
<proteinExistence type="predicted"/>
<feature type="transmembrane region" description="Helical" evidence="1">
    <location>
        <begin position="295"/>
        <end position="313"/>
    </location>
</feature>
<feature type="transmembrane region" description="Helical" evidence="1">
    <location>
        <begin position="212"/>
        <end position="244"/>
    </location>
</feature>
<keyword evidence="1" id="KW-0812">Transmembrane</keyword>
<keyword evidence="3" id="KW-1185">Reference proteome</keyword>
<dbReference type="EMBL" id="APBN01000001">
    <property type="protein sequence ID" value="EMT54356.1"/>
    <property type="molecule type" value="Genomic_DNA"/>
</dbReference>
<dbReference type="PATRIC" id="fig|1300222.3.peg.427"/>
<protein>
    <recommendedName>
        <fullName evidence="4">Stage II sporulation protein M</fullName>
    </recommendedName>
</protein>
<dbReference type="RefSeq" id="WP_003386091.1">
    <property type="nucleotide sequence ID" value="NZ_APBN01000001.1"/>
</dbReference>
<sequence>MNLTSFWQAHKATWAELDRLLEHFQKRPRSIGAVEIDRLTLLYKKASAHLAYIRTYHPNDEVTRYLNQLVARAHNIAYQQQSSSLGQLSRFFWVHLFSLVHKRIWFIGLAGLLFAMGGISGFAAVMVDPLNLYYVLPEGMAAQIDPSRLGEGHDAINSPLMSTAIMLNNIKVAFLAFISGITLGVFPVYLLLFNGLLVGALASVYSQADSSYAFWAYILPHGVIELTAIFIAGGAGLHMGYRLLVPGIYHRKFQFLQAAKESAQLLLGTMPLFVIAGIIEGYITPSSLSLEAKYSVAVLTLLALAGWYLYGLYRHRRCSGQSASLDLMSK</sequence>
<keyword evidence="1" id="KW-1133">Transmembrane helix</keyword>
<keyword evidence="1" id="KW-0472">Membrane</keyword>
<dbReference type="Pfam" id="PF01944">
    <property type="entry name" value="SpoIIM"/>
    <property type="match status" value="1"/>
</dbReference>
<feature type="transmembrane region" description="Helical" evidence="1">
    <location>
        <begin position="265"/>
        <end position="283"/>
    </location>
</feature>
<evidence type="ECO:0008006" key="4">
    <source>
        <dbReference type="Google" id="ProtNLM"/>
    </source>
</evidence>
<feature type="transmembrane region" description="Helical" evidence="1">
    <location>
        <begin position="104"/>
        <end position="127"/>
    </location>
</feature>